<dbReference type="EMBL" id="GBXM01023729">
    <property type="protein sequence ID" value="JAH84848.1"/>
    <property type="molecule type" value="Transcribed_RNA"/>
</dbReference>
<dbReference type="AlphaFoldDB" id="A0A0E9W5W0"/>
<name>A0A0E9W5W0_ANGAN</name>
<accession>A0A0E9W5W0</accession>
<protein>
    <submittedName>
        <fullName evidence="1">Uncharacterized protein</fullName>
    </submittedName>
</protein>
<evidence type="ECO:0000313" key="1">
    <source>
        <dbReference type="EMBL" id="JAH84848.1"/>
    </source>
</evidence>
<reference evidence="1" key="1">
    <citation type="submission" date="2014-11" db="EMBL/GenBank/DDBJ databases">
        <authorList>
            <person name="Amaro Gonzalez C."/>
        </authorList>
    </citation>
    <scope>NUCLEOTIDE SEQUENCE</scope>
</reference>
<sequence length="23" mass="2782">MELGFFVKRVSVYIMAQVIMFSW</sequence>
<proteinExistence type="predicted"/>
<reference evidence="1" key="2">
    <citation type="journal article" date="2015" name="Fish Shellfish Immunol.">
        <title>Early steps in the European eel (Anguilla anguilla)-Vibrio vulnificus interaction in the gills: Role of the RtxA13 toxin.</title>
        <authorList>
            <person name="Callol A."/>
            <person name="Pajuelo D."/>
            <person name="Ebbesson L."/>
            <person name="Teles M."/>
            <person name="MacKenzie S."/>
            <person name="Amaro C."/>
        </authorList>
    </citation>
    <scope>NUCLEOTIDE SEQUENCE</scope>
</reference>
<organism evidence="1">
    <name type="scientific">Anguilla anguilla</name>
    <name type="common">European freshwater eel</name>
    <name type="synonym">Muraena anguilla</name>
    <dbReference type="NCBI Taxonomy" id="7936"/>
    <lineage>
        <taxon>Eukaryota</taxon>
        <taxon>Metazoa</taxon>
        <taxon>Chordata</taxon>
        <taxon>Craniata</taxon>
        <taxon>Vertebrata</taxon>
        <taxon>Euteleostomi</taxon>
        <taxon>Actinopterygii</taxon>
        <taxon>Neopterygii</taxon>
        <taxon>Teleostei</taxon>
        <taxon>Anguilliformes</taxon>
        <taxon>Anguillidae</taxon>
        <taxon>Anguilla</taxon>
    </lineage>
</organism>